<dbReference type="AlphaFoldDB" id="A0ABD0LIZ3"/>
<gene>
    <name evidence="6" type="ORF">BaRGS_00009395</name>
</gene>
<evidence type="ECO:0000256" key="3">
    <source>
        <dbReference type="ARBA" id="ARBA00022490"/>
    </source>
</evidence>
<dbReference type="PANTHER" id="PTHR18829:SF0">
    <property type="entry name" value="PROTEIN YAE1 HOMOLOG"/>
    <property type="match status" value="1"/>
</dbReference>
<dbReference type="GO" id="GO:0005634">
    <property type="term" value="C:nucleus"/>
    <property type="evidence" value="ECO:0007669"/>
    <property type="project" value="UniProtKB-SubCell"/>
</dbReference>
<keyword evidence="7" id="KW-1185">Reference proteome</keyword>
<dbReference type="InterPro" id="IPR038881">
    <property type="entry name" value="Yae1-like"/>
</dbReference>
<evidence type="ECO:0000256" key="2">
    <source>
        <dbReference type="ARBA" id="ARBA00004496"/>
    </source>
</evidence>
<comment type="subcellular location">
    <subcellularLocation>
        <location evidence="2">Cytoplasm</location>
    </subcellularLocation>
    <subcellularLocation>
        <location evidence="1">Nucleus</location>
    </subcellularLocation>
</comment>
<comment type="caution">
    <text evidence="6">The sequence shown here is derived from an EMBL/GenBank/DDBJ whole genome shotgun (WGS) entry which is preliminary data.</text>
</comment>
<dbReference type="InterPro" id="IPR019191">
    <property type="entry name" value="Essential_protein_Yae1_N"/>
</dbReference>
<evidence type="ECO:0000313" key="7">
    <source>
        <dbReference type="Proteomes" id="UP001519460"/>
    </source>
</evidence>
<dbReference type="Pfam" id="PF09811">
    <property type="entry name" value="Yae1_N"/>
    <property type="match status" value="1"/>
</dbReference>
<reference evidence="6 7" key="1">
    <citation type="journal article" date="2023" name="Sci. Data">
        <title>Genome assembly of the Korean intertidal mud-creeper Batillaria attramentaria.</title>
        <authorList>
            <person name="Patra A.K."/>
            <person name="Ho P.T."/>
            <person name="Jun S."/>
            <person name="Lee S.J."/>
            <person name="Kim Y."/>
            <person name="Won Y.J."/>
        </authorList>
    </citation>
    <scope>NUCLEOTIDE SEQUENCE [LARGE SCALE GENOMIC DNA]</scope>
    <source>
        <strain evidence="6">Wonlab-2016</strain>
    </source>
</reference>
<evidence type="ECO:0000313" key="6">
    <source>
        <dbReference type="EMBL" id="KAK7499420.1"/>
    </source>
</evidence>
<dbReference type="Proteomes" id="UP001519460">
    <property type="component" value="Unassembled WGS sequence"/>
</dbReference>
<dbReference type="PANTHER" id="PTHR18829">
    <property type="entry name" value="PROTEIN YAE1 HOMOLOG"/>
    <property type="match status" value="1"/>
</dbReference>
<name>A0ABD0LIZ3_9CAEN</name>
<keyword evidence="3" id="KW-0963">Cytoplasm</keyword>
<dbReference type="EMBL" id="JACVVK020000044">
    <property type="protein sequence ID" value="KAK7499420.1"/>
    <property type="molecule type" value="Genomic_DNA"/>
</dbReference>
<feature type="domain" description="Essential protein Yae1 N-terminal" evidence="5">
    <location>
        <begin position="41"/>
        <end position="78"/>
    </location>
</feature>
<evidence type="ECO:0000256" key="1">
    <source>
        <dbReference type="ARBA" id="ARBA00004123"/>
    </source>
</evidence>
<evidence type="ECO:0000259" key="5">
    <source>
        <dbReference type="Pfam" id="PF09811"/>
    </source>
</evidence>
<keyword evidence="4" id="KW-0539">Nucleus</keyword>
<sequence length="155" mass="17393">MAYWAPSAQTDMDDVFDDEAEDELVVRKEWNRAENDIRKTGYRLGLSAGEEETLQQGFDAGYKEASRVAFAVGRLQGMISKKLMNTCMTQFAPSQFELEAGVIETGRQKTHMPWTDPPTFPHPVQTLRSQVIRTGIHMREGMKGRGGEGSHGISR</sequence>
<dbReference type="GO" id="GO:0005737">
    <property type="term" value="C:cytoplasm"/>
    <property type="evidence" value="ECO:0007669"/>
    <property type="project" value="UniProtKB-SubCell"/>
</dbReference>
<protein>
    <recommendedName>
        <fullName evidence="5">Essential protein Yae1 N-terminal domain-containing protein</fullName>
    </recommendedName>
</protein>
<accession>A0ABD0LIZ3</accession>
<organism evidence="6 7">
    <name type="scientific">Batillaria attramentaria</name>
    <dbReference type="NCBI Taxonomy" id="370345"/>
    <lineage>
        <taxon>Eukaryota</taxon>
        <taxon>Metazoa</taxon>
        <taxon>Spiralia</taxon>
        <taxon>Lophotrochozoa</taxon>
        <taxon>Mollusca</taxon>
        <taxon>Gastropoda</taxon>
        <taxon>Caenogastropoda</taxon>
        <taxon>Sorbeoconcha</taxon>
        <taxon>Cerithioidea</taxon>
        <taxon>Batillariidae</taxon>
        <taxon>Batillaria</taxon>
    </lineage>
</organism>
<evidence type="ECO:0000256" key="4">
    <source>
        <dbReference type="ARBA" id="ARBA00023242"/>
    </source>
</evidence>
<proteinExistence type="predicted"/>